<gene>
    <name evidence="1" type="ORF">B8W67_16725</name>
</gene>
<sequence>MYPMVVAATVVVHLTFLAYLVCGGFVALRFRRSIVAHGLTVLWGIAITLWPLDCPLTGLERWARGRGAMTPLPPDGFVAHYLTGVLYPTGWVTAVQIAVFAVVAVSWILYAASGRTRDSRCGHRR</sequence>
<dbReference type="Pfam" id="PF10861">
    <property type="entry name" value="DUF2784"/>
    <property type="match status" value="1"/>
</dbReference>
<evidence type="ECO:0000313" key="2">
    <source>
        <dbReference type="Proteomes" id="UP000193577"/>
    </source>
</evidence>
<comment type="caution">
    <text evidence="1">The sequence shown here is derived from an EMBL/GenBank/DDBJ whole genome shotgun (WGS) entry which is preliminary data.</text>
</comment>
<dbReference type="OrthoDB" id="370375at2"/>
<proteinExistence type="predicted"/>
<dbReference type="RefSeq" id="WP_085305137.1">
    <property type="nucleotide sequence ID" value="NZ_AP022594.1"/>
</dbReference>
<dbReference type="AlphaFoldDB" id="A0A7I7SAW9"/>
<dbReference type="Proteomes" id="UP000193577">
    <property type="component" value="Unassembled WGS sequence"/>
</dbReference>
<keyword evidence="2" id="KW-1185">Reference proteome</keyword>
<evidence type="ECO:0000313" key="1">
    <source>
        <dbReference type="EMBL" id="OSC30836.1"/>
    </source>
</evidence>
<dbReference type="InterPro" id="IPR021218">
    <property type="entry name" value="DUF2784"/>
</dbReference>
<reference evidence="1 2" key="1">
    <citation type="submission" date="2017-04" db="EMBL/GenBank/DDBJ databases">
        <title>The new phylogeny of genus Mycobacterium.</title>
        <authorList>
            <person name="Tortoli E."/>
            <person name="Trovato A."/>
            <person name="Cirillo D.M."/>
        </authorList>
    </citation>
    <scope>NUCLEOTIDE SEQUENCE [LARGE SCALE GENOMIC DNA]</scope>
    <source>
        <strain evidence="1 2">KCTC 19819</strain>
    </source>
</reference>
<protein>
    <submittedName>
        <fullName evidence="1">Uncharacterized protein</fullName>
    </submittedName>
</protein>
<name>A0A7I7SAW9_9MYCO</name>
<accession>A0A7I7SAW9</accession>
<organism evidence="1 2">
    <name type="scientific">Mycolicibacillus koreensis</name>
    <dbReference type="NCBI Taxonomy" id="1069220"/>
    <lineage>
        <taxon>Bacteria</taxon>
        <taxon>Bacillati</taxon>
        <taxon>Actinomycetota</taxon>
        <taxon>Actinomycetes</taxon>
        <taxon>Mycobacteriales</taxon>
        <taxon>Mycobacteriaceae</taxon>
        <taxon>Mycolicibacillus</taxon>
    </lineage>
</organism>
<dbReference type="EMBL" id="NCXO01000047">
    <property type="protein sequence ID" value="OSC30836.1"/>
    <property type="molecule type" value="Genomic_DNA"/>
</dbReference>